<evidence type="ECO:0000256" key="1">
    <source>
        <dbReference type="SAM" id="Phobius"/>
    </source>
</evidence>
<gene>
    <name evidence="2" type="ORF">PG993_011856</name>
</gene>
<evidence type="ECO:0000313" key="2">
    <source>
        <dbReference type="EMBL" id="KAK8023790.1"/>
    </source>
</evidence>
<dbReference type="EMBL" id="JAQQWK010000011">
    <property type="protein sequence ID" value="KAK8023790.1"/>
    <property type="molecule type" value="Genomic_DNA"/>
</dbReference>
<feature type="transmembrane region" description="Helical" evidence="1">
    <location>
        <begin position="395"/>
        <end position="419"/>
    </location>
</feature>
<keyword evidence="3" id="KW-1185">Reference proteome</keyword>
<protein>
    <submittedName>
        <fullName evidence="2">Uncharacterized protein</fullName>
    </submittedName>
</protein>
<name>A0ABR1S0S9_9PEZI</name>
<proteinExistence type="predicted"/>
<accession>A0ABR1S0S9</accession>
<organism evidence="2 3">
    <name type="scientific">Apiospora rasikravindrae</name>
    <dbReference type="NCBI Taxonomy" id="990691"/>
    <lineage>
        <taxon>Eukaryota</taxon>
        <taxon>Fungi</taxon>
        <taxon>Dikarya</taxon>
        <taxon>Ascomycota</taxon>
        <taxon>Pezizomycotina</taxon>
        <taxon>Sordariomycetes</taxon>
        <taxon>Xylariomycetidae</taxon>
        <taxon>Amphisphaeriales</taxon>
        <taxon>Apiosporaceae</taxon>
        <taxon>Apiospora</taxon>
    </lineage>
</organism>
<reference evidence="2 3" key="1">
    <citation type="submission" date="2023-01" db="EMBL/GenBank/DDBJ databases">
        <title>Analysis of 21 Apiospora genomes using comparative genomics revels a genus with tremendous synthesis potential of carbohydrate active enzymes and secondary metabolites.</title>
        <authorList>
            <person name="Sorensen T."/>
        </authorList>
    </citation>
    <scope>NUCLEOTIDE SEQUENCE [LARGE SCALE GENOMIC DNA]</scope>
    <source>
        <strain evidence="2 3">CBS 33761</strain>
    </source>
</reference>
<sequence length="438" mass="51085">MFRGTMCRLPTVVRPATCTNQLYDNNFDVGALFLAASSSSSPVGEFYGRACESEGDREGDTKLLHHLFGFNRHDKWILPDEDDKGKKDFYYHLSQTNVLLREEVRRSVSSRETVANLNDMCMVIREGRQEGRQTYRDLARALYDTTGLWARLKHRMYISIIDETRVNALATAFLARRDKTFEAWAAMRRQIRRTLDSMEHLERRNAQIGKTAARAQDKMESDMKFLAVLDIENLTEPVATFRVWDLLRHPSRFVRDAAAVTREEIDNLGESLEHVQHTAEWGQKGMDDIRSLLDDFDGKLEKLEGNFDWMKPLDRQTLLEDWRQHEGRIALKGSDWCQILFRRYGFKTWASIFFMDDQWKFGDLSVLLQMAFEPILILLLLVYLNPMPDDGLLHYPLMCFGWLGIFALFGFFVDVVGVMTQKSFWDSLYFFSLVWEAL</sequence>
<keyword evidence="1" id="KW-0812">Transmembrane</keyword>
<keyword evidence="1" id="KW-1133">Transmembrane helix</keyword>
<keyword evidence="1" id="KW-0472">Membrane</keyword>
<comment type="caution">
    <text evidence="2">The sequence shown here is derived from an EMBL/GenBank/DDBJ whole genome shotgun (WGS) entry which is preliminary data.</text>
</comment>
<evidence type="ECO:0000313" key="3">
    <source>
        <dbReference type="Proteomes" id="UP001444661"/>
    </source>
</evidence>
<feature type="transmembrane region" description="Helical" evidence="1">
    <location>
        <begin position="364"/>
        <end position="383"/>
    </location>
</feature>
<dbReference type="Proteomes" id="UP001444661">
    <property type="component" value="Unassembled WGS sequence"/>
</dbReference>